<reference evidence="1" key="1">
    <citation type="journal article" date="2021" name="Proc. Natl. Acad. Sci. U.S.A.">
        <title>A Catalog of Tens of Thousands of Viruses from Human Metagenomes Reveals Hidden Associations with Chronic Diseases.</title>
        <authorList>
            <person name="Tisza M.J."/>
            <person name="Buck C.B."/>
        </authorList>
    </citation>
    <scope>NUCLEOTIDE SEQUENCE</scope>
    <source>
        <strain evidence="1">Ct3gT1</strain>
    </source>
</reference>
<dbReference type="CDD" id="cd08054">
    <property type="entry name" value="gp6"/>
    <property type="match status" value="1"/>
</dbReference>
<proteinExistence type="predicted"/>
<dbReference type="InterPro" id="IPR021146">
    <property type="entry name" value="Phage_gp6-like_head-tail"/>
</dbReference>
<dbReference type="NCBIfam" id="TIGR01560">
    <property type="entry name" value="put_DNA_pack"/>
    <property type="match status" value="1"/>
</dbReference>
<dbReference type="EMBL" id="BK016094">
    <property type="protein sequence ID" value="DAF94554.1"/>
    <property type="molecule type" value="Genomic_DNA"/>
</dbReference>
<name>A0A8S5UJH7_9CAUD</name>
<accession>A0A8S5UJH7</accession>
<sequence>MLDQVKEFLGITLEDTSKDIKLKIYISTAEKMIIQYLNNDNINSDYVEENFSEAVILMVSNAYEYQKANINRNIKSETQGDRSRTYIDGNTAFAITEDIKALLPVPYIKTFY</sequence>
<dbReference type="Gene3D" id="1.10.246.150">
    <property type="match status" value="1"/>
</dbReference>
<evidence type="ECO:0000313" key="1">
    <source>
        <dbReference type="EMBL" id="DAF94554.1"/>
    </source>
</evidence>
<dbReference type="InterPro" id="IPR006450">
    <property type="entry name" value="Phage_HK97_gp6-like"/>
</dbReference>
<dbReference type="Pfam" id="PF05135">
    <property type="entry name" value="Phage_connect_1"/>
    <property type="match status" value="1"/>
</dbReference>
<protein>
    <submittedName>
        <fullName evidence="1">Head Tail Connector Protein</fullName>
    </submittedName>
</protein>
<organism evidence="1">
    <name type="scientific">Siphoviridae sp. ct3gT1</name>
    <dbReference type="NCBI Taxonomy" id="2825323"/>
    <lineage>
        <taxon>Viruses</taxon>
        <taxon>Duplodnaviria</taxon>
        <taxon>Heunggongvirae</taxon>
        <taxon>Uroviricota</taxon>
        <taxon>Caudoviricetes</taxon>
    </lineage>
</organism>
<dbReference type="InterPro" id="IPR053746">
    <property type="entry name" value="Viral_HT_Connector_Assembly"/>
</dbReference>